<keyword evidence="3" id="KW-1185">Reference proteome</keyword>
<feature type="signal peptide" evidence="1">
    <location>
        <begin position="1"/>
        <end position="22"/>
    </location>
</feature>
<organism evidence="2 3">
    <name type="scientific">Methylocapsa polymorpha</name>
    <dbReference type="NCBI Taxonomy" id="3080828"/>
    <lineage>
        <taxon>Bacteria</taxon>
        <taxon>Pseudomonadati</taxon>
        <taxon>Pseudomonadota</taxon>
        <taxon>Alphaproteobacteria</taxon>
        <taxon>Hyphomicrobiales</taxon>
        <taxon>Beijerinckiaceae</taxon>
        <taxon>Methylocapsa</taxon>
    </lineage>
</organism>
<reference evidence="2 3" key="1">
    <citation type="submission" date="2023-10" db="EMBL/GenBank/DDBJ databases">
        <title>Novel methanotroph of the genus Methylocapsa from a subarctic wetland.</title>
        <authorList>
            <person name="Belova S.E."/>
            <person name="Oshkin I.Y."/>
            <person name="Miroshnikov K."/>
            <person name="Dedysh S.N."/>
        </authorList>
    </citation>
    <scope>NUCLEOTIDE SEQUENCE [LARGE SCALE GENOMIC DNA]</scope>
    <source>
        <strain evidence="2 3">RX1</strain>
    </source>
</reference>
<evidence type="ECO:0000313" key="3">
    <source>
        <dbReference type="Proteomes" id="UP001626536"/>
    </source>
</evidence>
<sequence length="66" mass="6839">MKLAITLSFAALVAIGAAMASASDANAVVCARGVYRAGCAGPHGAVVGHRHVYAPRRGVHVHRRVY</sequence>
<evidence type="ECO:0000256" key="1">
    <source>
        <dbReference type="SAM" id="SignalP"/>
    </source>
</evidence>
<accession>A0ABZ0HPF1</accession>
<gene>
    <name evidence="2" type="ORF">RZS28_15390</name>
</gene>
<dbReference type="RefSeq" id="WP_407341181.1">
    <property type="nucleotide sequence ID" value="NZ_CP136862.1"/>
</dbReference>
<name>A0ABZ0HPF1_9HYPH</name>
<feature type="chain" id="PRO_5046723677" evidence="1">
    <location>
        <begin position="23"/>
        <end position="66"/>
    </location>
</feature>
<dbReference type="EMBL" id="CP136862">
    <property type="protein sequence ID" value="WOJ89172.1"/>
    <property type="molecule type" value="Genomic_DNA"/>
</dbReference>
<proteinExistence type="predicted"/>
<evidence type="ECO:0000313" key="2">
    <source>
        <dbReference type="EMBL" id="WOJ89172.1"/>
    </source>
</evidence>
<keyword evidence="1" id="KW-0732">Signal</keyword>
<protein>
    <submittedName>
        <fullName evidence="2">Uncharacterized protein</fullName>
    </submittedName>
</protein>
<dbReference type="Proteomes" id="UP001626536">
    <property type="component" value="Chromosome"/>
</dbReference>